<reference evidence="1 2" key="1">
    <citation type="submission" date="2016-10" db="EMBL/GenBank/DDBJ databases">
        <authorList>
            <person name="de Groot N.N."/>
        </authorList>
    </citation>
    <scope>NUCLEOTIDE SEQUENCE [LARGE SCALE GENOMIC DNA]</scope>
    <source>
        <strain evidence="1 2">LMG 27731</strain>
    </source>
</reference>
<dbReference type="Proteomes" id="UP000198844">
    <property type="component" value="Unassembled WGS sequence"/>
</dbReference>
<name>A0A1I7B5F9_9BURK</name>
<sequence length="60" mass="6734">MRSRTVQRTGVCGPLLRRQGFEEFGGPISILVRCTAPSKSFMLSNDPYFVEKVRDIIGCI</sequence>
<evidence type="ECO:0000313" key="1">
    <source>
        <dbReference type="EMBL" id="SFT82443.1"/>
    </source>
</evidence>
<accession>A0A1I7B5F9</accession>
<protein>
    <submittedName>
        <fullName evidence="1">Uncharacterized protein</fullName>
    </submittedName>
</protein>
<dbReference type="EMBL" id="FPBH01000004">
    <property type="protein sequence ID" value="SFT82443.1"/>
    <property type="molecule type" value="Genomic_DNA"/>
</dbReference>
<evidence type="ECO:0000313" key="2">
    <source>
        <dbReference type="Proteomes" id="UP000198844"/>
    </source>
</evidence>
<dbReference type="AlphaFoldDB" id="A0A1I7B5F9"/>
<organism evidence="1 2">
    <name type="scientific">Paraburkholderia aspalathi</name>
    <dbReference type="NCBI Taxonomy" id="1324617"/>
    <lineage>
        <taxon>Bacteria</taxon>
        <taxon>Pseudomonadati</taxon>
        <taxon>Pseudomonadota</taxon>
        <taxon>Betaproteobacteria</taxon>
        <taxon>Burkholderiales</taxon>
        <taxon>Burkholderiaceae</taxon>
        <taxon>Paraburkholderia</taxon>
    </lineage>
</organism>
<proteinExistence type="predicted"/>
<gene>
    <name evidence="1" type="ORF">SAMN05192563_1004193</name>
</gene>